<keyword evidence="3" id="KW-0805">Transcription regulation</keyword>
<keyword evidence="2" id="KW-0902">Two-component regulatory system</keyword>
<evidence type="ECO:0000259" key="9">
    <source>
        <dbReference type="PROSITE" id="PS51755"/>
    </source>
</evidence>
<evidence type="ECO:0000256" key="5">
    <source>
        <dbReference type="ARBA" id="ARBA00023163"/>
    </source>
</evidence>
<dbReference type="FunFam" id="1.10.10.10:FF:000005">
    <property type="entry name" value="Two-component system response regulator"/>
    <property type="match status" value="1"/>
</dbReference>
<dbReference type="InterPro" id="IPR011006">
    <property type="entry name" value="CheY-like_superfamily"/>
</dbReference>
<reference evidence="10" key="1">
    <citation type="submission" date="2020-10" db="EMBL/GenBank/DDBJ databases">
        <authorList>
            <person name="Gilroy R."/>
        </authorList>
    </citation>
    <scope>NUCLEOTIDE SEQUENCE</scope>
    <source>
        <strain evidence="10">14700</strain>
    </source>
</reference>
<dbReference type="GO" id="GO:0032993">
    <property type="term" value="C:protein-DNA complex"/>
    <property type="evidence" value="ECO:0007669"/>
    <property type="project" value="TreeGrafter"/>
</dbReference>
<dbReference type="EMBL" id="JADIMF010000074">
    <property type="protein sequence ID" value="MBO8469083.1"/>
    <property type="molecule type" value="Genomic_DNA"/>
</dbReference>
<feature type="domain" description="Response regulatory" evidence="8">
    <location>
        <begin position="2"/>
        <end position="116"/>
    </location>
</feature>
<proteinExistence type="predicted"/>
<dbReference type="PROSITE" id="PS51755">
    <property type="entry name" value="OMPR_PHOB"/>
    <property type="match status" value="1"/>
</dbReference>
<comment type="caution">
    <text evidence="10">The sequence shown here is derived from an EMBL/GenBank/DDBJ whole genome shotgun (WGS) entry which is preliminary data.</text>
</comment>
<evidence type="ECO:0000256" key="7">
    <source>
        <dbReference type="PROSITE-ProRule" id="PRU01091"/>
    </source>
</evidence>
<evidence type="ECO:0000256" key="3">
    <source>
        <dbReference type="ARBA" id="ARBA00023015"/>
    </source>
</evidence>
<keyword evidence="5" id="KW-0804">Transcription</keyword>
<feature type="domain" description="OmpR/PhoB-type" evidence="9">
    <location>
        <begin position="125"/>
        <end position="223"/>
    </location>
</feature>
<dbReference type="AlphaFoldDB" id="A0A9D9ND70"/>
<dbReference type="Gene3D" id="3.40.50.2300">
    <property type="match status" value="1"/>
</dbReference>
<gene>
    <name evidence="10" type="ORF">IAA72_04800</name>
</gene>
<dbReference type="Pfam" id="PF00072">
    <property type="entry name" value="Response_reg"/>
    <property type="match status" value="1"/>
</dbReference>
<dbReference type="PROSITE" id="PS50110">
    <property type="entry name" value="RESPONSE_REGULATORY"/>
    <property type="match status" value="1"/>
</dbReference>
<organism evidence="10 11">
    <name type="scientific">Candidatus Ornithospirochaeta stercoravium</name>
    <dbReference type="NCBI Taxonomy" id="2840897"/>
    <lineage>
        <taxon>Bacteria</taxon>
        <taxon>Pseudomonadati</taxon>
        <taxon>Spirochaetota</taxon>
        <taxon>Spirochaetia</taxon>
        <taxon>Spirochaetales</taxon>
        <taxon>Spirochaetaceae</taxon>
        <taxon>Spirochaetaceae incertae sedis</taxon>
        <taxon>Candidatus Ornithospirochaeta</taxon>
    </lineage>
</organism>
<feature type="DNA-binding region" description="OmpR/PhoB-type" evidence="7">
    <location>
        <begin position="125"/>
        <end position="223"/>
    </location>
</feature>
<sequence>MRILVAEDEKELASIITRRLEDEDYAVDTVHNGLDAVSYLQETDYDAVILDVMMPGKNGFEVIDEYRKQGGMAPVLFLTARDAVDDRVHGLDLGADDYLVKPFSFKELLARLRAITRRPGGNEKVNILSAGSLKLDLRSHKAMREGREIELSSKEFAILEFLMRNKGTILDRESIREHVWSWDYEGESNVVDVYIRFLRKKIDDGFSDKLIQTIRGSGYMISDGT</sequence>
<dbReference type="CDD" id="cd00383">
    <property type="entry name" value="trans_reg_C"/>
    <property type="match status" value="1"/>
</dbReference>
<dbReference type="InterPro" id="IPR001789">
    <property type="entry name" value="Sig_transdc_resp-reg_receiver"/>
</dbReference>
<feature type="modified residue" description="4-aspartylphosphate" evidence="6">
    <location>
        <position position="51"/>
    </location>
</feature>
<dbReference type="GO" id="GO:0000976">
    <property type="term" value="F:transcription cis-regulatory region binding"/>
    <property type="evidence" value="ECO:0007669"/>
    <property type="project" value="TreeGrafter"/>
</dbReference>
<dbReference type="InterPro" id="IPR001867">
    <property type="entry name" value="OmpR/PhoB-type_DNA-bd"/>
</dbReference>
<evidence type="ECO:0000313" key="10">
    <source>
        <dbReference type="EMBL" id="MBO8469083.1"/>
    </source>
</evidence>
<dbReference type="PANTHER" id="PTHR48111:SF22">
    <property type="entry name" value="REGULATOR OF RPOS"/>
    <property type="match status" value="1"/>
</dbReference>
<dbReference type="GO" id="GO:0006355">
    <property type="term" value="P:regulation of DNA-templated transcription"/>
    <property type="evidence" value="ECO:0007669"/>
    <property type="project" value="InterPro"/>
</dbReference>
<dbReference type="PANTHER" id="PTHR48111">
    <property type="entry name" value="REGULATOR OF RPOS"/>
    <property type="match status" value="1"/>
</dbReference>
<dbReference type="InterPro" id="IPR036388">
    <property type="entry name" value="WH-like_DNA-bd_sf"/>
</dbReference>
<reference evidence="10" key="2">
    <citation type="journal article" date="2021" name="PeerJ">
        <title>Extensive microbial diversity within the chicken gut microbiome revealed by metagenomics and culture.</title>
        <authorList>
            <person name="Gilroy R."/>
            <person name="Ravi A."/>
            <person name="Getino M."/>
            <person name="Pursley I."/>
            <person name="Horton D.L."/>
            <person name="Alikhan N.F."/>
            <person name="Baker D."/>
            <person name="Gharbi K."/>
            <person name="Hall N."/>
            <person name="Watson M."/>
            <person name="Adriaenssens E.M."/>
            <person name="Foster-Nyarko E."/>
            <person name="Jarju S."/>
            <person name="Secka A."/>
            <person name="Antonio M."/>
            <person name="Oren A."/>
            <person name="Chaudhuri R.R."/>
            <person name="La Ragione R."/>
            <person name="Hildebrand F."/>
            <person name="Pallen M.J."/>
        </authorList>
    </citation>
    <scope>NUCLEOTIDE SEQUENCE</scope>
    <source>
        <strain evidence="10">14700</strain>
    </source>
</reference>
<dbReference type="GO" id="GO:0005829">
    <property type="term" value="C:cytosol"/>
    <property type="evidence" value="ECO:0007669"/>
    <property type="project" value="TreeGrafter"/>
</dbReference>
<evidence type="ECO:0000256" key="6">
    <source>
        <dbReference type="PROSITE-ProRule" id="PRU00169"/>
    </source>
</evidence>
<name>A0A9D9ND70_9SPIO</name>
<evidence type="ECO:0000256" key="2">
    <source>
        <dbReference type="ARBA" id="ARBA00023012"/>
    </source>
</evidence>
<dbReference type="SMART" id="SM00448">
    <property type="entry name" value="REC"/>
    <property type="match status" value="1"/>
</dbReference>
<dbReference type="Pfam" id="PF00486">
    <property type="entry name" value="Trans_reg_C"/>
    <property type="match status" value="1"/>
</dbReference>
<dbReference type="GO" id="GO:0000156">
    <property type="term" value="F:phosphorelay response regulator activity"/>
    <property type="evidence" value="ECO:0007669"/>
    <property type="project" value="TreeGrafter"/>
</dbReference>
<accession>A0A9D9ND70</accession>
<dbReference type="Gene3D" id="1.10.10.10">
    <property type="entry name" value="Winged helix-like DNA-binding domain superfamily/Winged helix DNA-binding domain"/>
    <property type="match status" value="1"/>
</dbReference>
<protein>
    <submittedName>
        <fullName evidence="10">Response regulator transcription factor</fullName>
    </submittedName>
</protein>
<evidence type="ECO:0000256" key="4">
    <source>
        <dbReference type="ARBA" id="ARBA00023125"/>
    </source>
</evidence>
<keyword evidence="1 6" id="KW-0597">Phosphoprotein</keyword>
<dbReference type="FunFam" id="3.40.50.2300:FF:000001">
    <property type="entry name" value="DNA-binding response regulator PhoB"/>
    <property type="match status" value="1"/>
</dbReference>
<evidence type="ECO:0000259" key="8">
    <source>
        <dbReference type="PROSITE" id="PS50110"/>
    </source>
</evidence>
<dbReference type="Gene3D" id="6.10.250.690">
    <property type="match status" value="1"/>
</dbReference>
<keyword evidence="4 7" id="KW-0238">DNA-binding</keyword>
<dbReference type="InterPro" id="IPR039420">
    <property type="entry name" value="WalR-like"/>
</dbReference>
<dbReference type="Proteomes" id="UP000810292">
    <property type="component" value="Unassembled WGS sequence"/>
</dbReference>
<evidence type="ECO:0000313" key="11">
    <source>
        <dbReference type="Proteomes" id="UP000810292"/>
    </source>
</evidence>
<dbReference type="SUPFAM" id="SSF52172">
    <property type="entry name" value="CheY-like"/>
    <property type="match status" value="1"/>
</dbReference>
<dbReference type="SMART" id="SM00862">
    <property type="entry name" value="Trans_reg_C"/>
    <property type="match status" value="1"/>
</dbReference>
<evidence type="ECO:0000256" key="1">
    <source>
        <dbReference type="ARBA" id="ARBA00022553"/>
    </source>
</evidence>